<feature type="transmembrane region" description="Helical" evidence="20">
    <location>
        <begin position="229"/>
        <end position="254"/>
    </location>
</feature>
<comment type="subcellular location">
    <subcellularLocation>
        <location evidence="2">Cell membrane</location>
        <topology evidence="2">Multi-pass membrane protein</topology>
    </subcellularLocation>
</comment>
<comment type="catalytic activity">
    <reaction evidence="1">
        <text>ATP + protein L-histidine = ADP + protein N-phospho-L-histidine.</text>
        <dbReference type="EC" id="2.7.13.3"/>
    </reaction>
</comment>
<dbReference type="FunFam" id="3.30.450.20:FF:000060">
    <property type="entry name" value="Sensor protein FixL"/>
    <property type="match status" value="1"/>
</dbReference>
<dbReference type="InterPro" id="IPR036890">
    <property type="entry name" value="HATPase_C_sf"/>
</dbReference>
<keyword evidence="4" id="KW-1003">Cell membrane</keyword>
<keyword evidence="9" id="KW-0418">Kinase</keyword>
<dbReference type="NCBIfam" id="TIGR00229">
    <property type="entry name" value="sensory_box"/>
    <property type="match status" value="3"/>
</dbReference>
<dbReference type="Gene3D" id="3.40.50.2300">
    <property type="match status" value="1"/>
</dbReference>
<dbReference type="GO" id="GO:0005524">
    <property type="term" value="F:ATP binding"/>
    <property type="evidence" value="ECO:0007669"/>
    <property type="project" value="UniProtKB-KW"/>
</dbReference>
<dbReference type="CDD" id="cd16922">
    <property type="entry name" value="HATPase_EvgS-ArcB-TorS-like"/>
    <property type="match status" value="1"/>
</dbReference>
<feature type="domain" description="PAC" evidence="24">
    <location>
        <begin position="471"/>
        <end position="523"/>
    </location>
</feature>
<dbReference type="PROSITE" id="PS50113">
    <property type="entry name" value="PAC"/>
    <property type="match status" value="2"/>
</dbReference>
<keyword evidence="7 20" id="KW-0812">Transmembrane</keyword>
<keyword evidence="8" id="KW-0547">Nucleotide-binding</keyword>
<dbReference type="Gene3D" id="1.10.287.130">
    <property type="match status" value="1"/>
</dbReference>
<dbReference type="PROSITE" id="PS50109">
    <property type="entry name" value="HIS_KIN"/>
    <property type="match status" value="1"/>
</dbReference>
<evidence type="ECO:0000313" key="28">
    <source>
        <dbReference type="Proteomes" id="UP000557193"/>
    </source>
</evidence>
<keyword evidence="13 20" id="KW-0472">Membrane</keyword>
<dbReference type="InterPro" id="IPR013767">
    <property type="entry name" value="PAS_fold"/>
</dbReference>
<dbReference type="RefSeq" id="WP_184682706.1">
    <property type="nucleotide sequence ID" value="NZ_JACHLL010000003.1"/>
</dbReference>
<evidence type="ECO:0000256" key="19">
    <source>
        <dbReference type="PROSITE-ProRule" id="PRU00169"/>
    </source>
</evidence>
<dbReference type="Pfam" id="PF00989">
    <property type="entry name" value="PAS"/>
    <property type="match status" value="1"/>
</dbReference>
<dbReference type="InterPro" id="IPR001789">
    <property type="entry name" value="Sig_transdc_resp-reg_receiver"/>
</dbReference>
<dbReference type="InterPro" id="IPR001610">
    <property type="entry name" value="PAC"/>
</dbReference>
<dbReference type="SMART" id="SM00448">
    <property type="entry name" value="REC"/>
    <property type="match status" value="1"/>
</dbReference>
<dbReference type="Pfam" id="PF00512">
    <property type="entry name" value="HisKA"/>
    <property type="match status" value="1"/>
</dbReference>
<dbReference type="CDD" id="cd17546">
    <property type="entry name" value="REC_hyHK_CKI1_RcsC-like"/>
    <property type="match status" value="1"/>
</dbReference>
<dbReference type="InterPro" id="IPR000014">
    <property type="entry name" value="PAS"/>
</dbReference>
<feature type="transmembrane region" description="Helical" evidence="20">
    <location>
        <begin position="121"/>
        <end position="145"/>
    </location>
</feature>
<organism evidence="27 28">
    <name type="scientific">Pseudomonas fluvialis</name>
    <dbReference type="NCBI Taxonomy" id="1793966"/>
    <lineage>
        <taxon>Bacteria</taxon>
        <taxon>Pseudomonadati</taxon>
        <taxon>Pseudomonadota</taxon>
        <taxon>Gammaproteobacteria</taxon>
        <taxon>Pseudomonadales</taxon>
        <taxon>Pseudomonadaceae</taxon>
        <taxon>Pseudomonas</taxon>
    </lineage>
</organism>
<evidence type="ECO:0000313" key="27">
    <source>
        <dbReference type="EMBL" id="MBB6341730.1"/>
    </source>
</evidence>
<comment type="function">
    <text evidence="14">Putative oxygen sensor; modulates the activity of FixJ, a transcriptional activator of nitrogen fixation fixK gene. FixL probably acts as a kinase that phosphorylates FixJ.</text>
</comment>
<dbReference type="InterPro" id="IPR036641">
    <property type="entry name" value="HPT_dom_sf"/>
</dbReference>
<feature type="domain" description="Response regulatory" evidence="22">
    <location>
        <begin position="900"/>
        <end position="1019"/>
    </location>
</feature>
<dbReference type="PROSITE" id="PS50110">
    <property type="entry name" value="RESPONSE_REGULATORY"/>
    <property type="match status" value="1"/>
</dbReference>
<evidence type="ECO:0000256" key="6">
    <source>
        <dbReference type="ARBA" id="ARBA00022679"/>
    </source>
</evidence>
<feature type="transmembrane region" description="Helical" evidence="20">
    <location>
        <begin position="59"/>
        <end position="82"/>
    </location>
</feature>
<evidence type="ECO:0000256" key="11">
    <source>
        <dbReference type="ARBA" id="ARBA00022989"/>
    </source>
</evidence>
<evidence type="ECO:0000259" key="26">
    <source>
        <dbReference type="PROSITE" id="PS50924"/>
    </source>
</evidence>
<keyword evidence="10" id="KW-0067">ATP-binding</keyword>
<evidence type="ECO:0000256" key="1">
    <source>
        <dbReference type="ARBA" id="ARBA00000085"/>
    </source>
</evidence>
<dbReference type="Pfam" id="PF03707">
    <property type="entry name" value="MHYT"/>
    <property type="match status" value="3"/>
</dbReference>
<dbReference type="Pfam" id="PF02518">
    <property type="entry name" value="HATPase_c"/>
    <property type="match status" value="1"/>
</dbReference>
<dbReference type="FunFam" id="1.10.287.130:FF:000002">
    <property type="entry name" value="Two-component osmosensing histidine kinase"/>
    <property type="match status" value="1"/>
</dbReference>
<dbReference type="GO" id="GO:0006355">
    <property type="term" value="P:regulation of DNA-templated transcription"/>
    <property type="evidence" value="ECO:0007669"/>
    <property type="project" value="InterPro"/>
</dbReference>
<accession>A0A7X0BTU8</accession>
<evidence type="ECO:0000256" key="4">
    <source>
        <dbReference type="ARBA" id="ARBA00022475"/>
    </source>
</evidence>
<dbReference type="AlphaFoldDB" id="A0A7X0BTU8"/>
<evidence type="ECO:0000259" key="22">
    <source>
        <dbReference type="PROSITE" id="PS50110"/>
    </source>
</evidence>
<dbReference type="InterPro" id="IPR013655">
    <property type="entry name" value="PAS_fold_3"/>
</dbReference>
<comment type="subunit">
    <text evidence="15">At low DSF concentrations, interacts with RpfF.</text>
</comment>
<name>A0A7X0BTU8_9PSED</name>
<protein>
    <recommendedName>
        <fullName evidence="17">Sensor protein FixL</fullName>
        <ecNumber evidence="3">2.7.13.3</ecNumber>
    </recommendedName>
    <alternativeName>
        <fullName evidence="16">Sensory/regulatory protein RpfC</fullName>
    </alternativeName>
</protein>
<feature type="domain" description="PAC" evidence="24">
    <location>
        <begin position="594"/>
        <end position="646"/>
    </location>
</feature>
<dbReference type="SUPFAM" id="SSF52172">
    <property type="entry name" value="CheY-like"/>
    <property type="match status" value="1"/>
</dbReference>
<feature type="domain" description="MHYT" evidence="26">
    <location>
        <begin position="22"/>
        <end position="215"/>
    </location>
</feature>
<evidence type="ECO:0000256" key="17">
    <source>
        <dbReference type="ARBA" id="ARBA00070616"/>
    </source>
</evidence>
<evidence type="ECO:0000256" key="5">
    <source>
        <dbReference type="ARBA" id="ARBA00022553"/>
    </source>
</evidence>
<evidence type="ECO:0000256" key="9">
    <source>
        <dbReference type="ARBA" id="ARBA00022777"/>
    </source>
</evidence>
<dbReference type="Proteomes" id="UP000557193">
    <property type="component" value="Unassembled WGS sequence"/>
</dbReference>
<dbReference type="SMART" id="SM00086">
    <property type="entry name" value="PAC"/>
    <property type="match status" value="3"/>
</dbReference>
<dbReference type="SMART" id="SM00388">
    <property type="entry name" value="HisKA"/>
    <property type="match status" value="1"/>
</dbReference>
<dbReference type="CDD" id="cd00082">
    <property type="entry name" value="HisKA"/>
    <property type="match status" value="1"/>
</dbReference>
<evidence type="ECO:0000259" key="23">
    <source>
        <dbReference type="PROSITE" id="PS50112"/>
    </source>
</evidence>
<dbReference type="Pfam" id="PF00072">
    <property type="entry name" value="Response_reg"/>
    <property type="match status" value="1"/>
</dbReference>
<feature type="transmembrane region" description="Helical" evidence="20">
    <location>
        <begin position="157"/>
        <end position="178"/>
    </location>
</feature>
<evidence type="ECO:0000256" key="12">
    <source>
        <dbReference type="ARBA" id="ARBA00023012"/>
    </source>
</evidence>
<evidence type="ECO:0000256" key="20">
    <source>
        <dbReference type="PROSITE-ProRule" id="PRU00244"/>
    </source>
</evidence>
<dbReference type="Gene3D" id="3.30.565.10">
    <property type="entry name" value="Histidine kinase-like ATPase, C-terminal domain"/>
    <property type="match status" value="1"/>
</dbReference>
<keyword evidence="11 20" id="KW-1133">Transmembrane helix</keyword>
<dbReference type="Pfam" id="PF01627">
    <property type="entry name" value="Hpt"/>
    <property type="match status" value="1"/>
</dbReference>
<dbReference type="EMBL" id="JACHLL010000003">
    <property type="protein sequence ID" value="MBB6341730.1"/>
    <property type="molecule type" value="Genomic_DNA"/>
</dbReference>
<reference evidence="27 28" key="1">
    <citation type="submission" date="2020-08" db="EMBL/GenBank/DDBJ databases">
        <title>Functional genomics of gut bacteria from endangered species of beetles.</title>
        <authorList>
            <person name="Carlos-Shanley C."/>
        </authorList>
    </citation>
    <scope>NUCLEOTIDE SEQUENCE [LARGE SCALE GENOMIC DNA]</scope>
    <source>
        <strain evidence="27 28">S00202</strain>
    </source>
</reference>
<dbReference type="InterPro" id="IPR003661">
    <property type="entry name" value="HisK_dim/P_dom"/>
</dbReference>
<evidence type="ECO:0000259" key="21">
    <source>
        <dbReference type="PROSITE" id="PS50109"/>
    </source>
</evidence>
<dbReference type="PRINTS" id="PR00344">
    <property type="entry name" value="BCTRLSENSOR"/>
</dbReference>
<dbReference type="PROSITE" id="PS50112">
    <property type="entry name" value="PAS"/>
    <property type="match status" value="2"/>
</dbReference>
<dbReference type="InterPro" id="IPR005467">
    <property type="entry name" value="His_kinase_dom"/>
</dbReference>
<comment type="caution">
    <text evidence="27">The sequence shown here is derived from an EMBL/GenBank/DDBJ whole genome shotgun (WGS) entry which is preliminary data.</text>
</comment>
<keyword evidence="28" id="KW-1185">Reference proteome</keyword>
<evidence type="ECO:0000256" key="2">
    <source>
        <dbReference type="ARBA" id="ARBA00004651"/>
    </source>
</evidence>
<keyword evidence="5 19" id="KW-0597">Phosphoprotein</keyword>
<dbReference type="SUPFAM" id="SSF55785">
    <property type="entry name" value="PYP-like sensor domain (PAS domain)"/>
    <property type="match status" value="3"/>
</dbReference>
<dbReference type="PROSITE" id="PS50894">
    <property type="entry name" value="HPT"/>
    <property type="match status" value="1"/>
</dbReference>
<evidence type="ECO:0000256" key="13">
    <source>
        <dbReference type="ARBA" id="ARBA00023136"/>
    </source>
</evidence>
<evidence type="ECO:0000256" key="15">
    <source>
        <dbReference type="ARBA" id="ARBA00064003"/>
    </source>
</evidence>
<evidence type="ECO:0000256" key="10">
    <source>
        <dbReference type="ARBA" id="ARBA00022840"/>
    </source>
</evidence>
<feature type="modified residue" description="Phosphohistidine" evidence="18">
    <location>
        <position position="1088"/>
    </location>
</feature>
<feature type="domain" description="PAS" evidence="23">
    <location>
        <begin position="266"/>
        <end position="319"/>
    </location>
</feature>
<dbReference type="InterPro" id="IPR004358">
    <property type="entry name" value="Sig_transdc_His_kin-like_C"/>
</dbReference>
<feature type="transmembrane region" description="Helical" evidence="20">
    <location>
        <begin position="190"/>
        <end position="209"/>
    </location>
</feature>
<dbReference type="Gene3D" id="1.20.120.160">
    <property type="entry name" value="HPT domain"/>
    <property type="match status" value="1"/>
</dbReference>
<dbReference type="InterPro" id="IPR035965">
    <property type="entry name" value="PAS-like_dom_sf"/>
</dbReference>
<dbReference type="FunFam" id="3.30.565.10:FF:000010">
    <property type="entry name" value="Sensor histidine kinase RcsC"/>
    <property type="match status" value="1"/>
</dbReference>
<evidence type="ECO:0000259" key="24">
    <source>
        <dbReference type="PROSITE" id="PS50113"/>
    </source>
</evidence>
<keyword evidence="12" id="KW-0902">Two-component regulatory system</keyword>
<dbReference type="SMART" id="SM00387">
    <property type="entry name" value="HATPase_c"/>
    <property type="match status" value="1"/>
</dbReference>
<dbReference type="Pfam" id="PF08447">
    <property type="entry name" value="PAS_3"/>
    <property type="match status" value="2"/>
</dbReference>
<evidence type="ECO:0000256" key="18">
    <source>
        <dbReference type="PROSITE-ProRule" id="PRU00110"/>
    </source>
</evidence>
<feature type="transmembrane region" description="Helical" evidence="20">
    <location>
        <begin position="94"/>
        <end position="114"/>
    </location>
</feature>
<evidence type="ECO:0000259" key="25">
    <source>
        <dbReference type="PROSITE" id="PS50894"/>
    </source>
</evidence>
<dbReference type="PROSITE" id="PS50924">
    <property type="entry name" value="MHYT"/>
    <property type="match status" value="1"/>
</dbReference>
<dbReference type="PANTHER" id="PTHR45339">
    <property type="entry name" value="HYBRID SIGNAL TRANSDUCTION HISTIDINE KINASE J"/>
    <property type="match status" value="1"/>
</dbReference>
<evidence type="ECO:0000256" key="3">
    <source>
        <dbReference type="ARBA" id="ARBA00012438"/>
    </source>
</evidence>
<dbReference type="Gene3D" id="3.30.450.20">
    <property type="entry name" value="PAS domain"/>
    <property type="match status" value="3"/>
</dbReference>
<evidence type="ECO:0000256" key="8">
    <source>
        <dbReference type="ARBA" id="ARBA00022741"/>
    </source>
</evidence>
<dbReference type="GO" id="GO:0000155">
    <property type="term" value="F:phosphorelay sensor kinase activity"/>
    <property type="evidence" value="ECO:0007669"/>
    <property type="project" value="InterPro"/>
</dbReference>
<dbReference type="InterPro" id="IPR000700">
    <property type="entry name" value="PAS-assoc_C"/>
</dbReference>
<evidence type="ECO:0000256" key="16">
    <source>
        <dbReference type="ARBA" id="ARBA00068150"/>
    </source>
</evidence>
<evidence type="ECO:0000256" key="14">
    <source>
        <dbReference type="ARBA" id="ARBA00059827"/>
    </source>
</evidence>
<dbReference type="PANTHER" id="PTHR45339:SF1">
    <property type="entry name" value="HYBRID SIGNAL TRANSDUCTION HISTIDINE KINASE J"/>
    <property type="match status" value="1"/>
</dbReference>
<feature type="transmembrane region" description="Helical" evidence="20">
    <location>
        <begin position="25"/>
        <end position="47"/>
    </location>
</feature>
<gene>
    <name evidence="27" type="ORF">HNP49_001898</name>
</gene>
<dbReference type="InterPro" id="IPR011006">
    <property type="entry name" value="CheY-like_superfamily"/>
</dbReference>
<proteinExistence type="predicted"/>
<evidence type="ECO:0000256" key="7">
    <source>
        <dbReference type="ARBA" id="ARBA00022692"/>
    </source>
</evidence>
<feature type="domain" description="HPt" evidence="25">
    <location>
        <begin position="1049"/>
        <end position="1142"/>
    </location>
</feature>
<dbReference type="SMART" id="SM00091">
    <property type="entry name" value="PAS"/>
    <property type="match status" value="3"/>
</dbReference>
<feature type="domain" description="Histidine kinase" evidence="21">
    <location>
        <begin position="664"/>
        <end position="880"/>
    </location>
</feature>
<feature type="modified residue" description="4-aspartylphosphate" evidence="19">
    <location>
        <position position="949"/>
    </location>
</feature>
<dbReference type="GO" id="GO:0005886">
    <property type="term" value="C:plasma membrane"/>
    <property type="evidence" value="ECO:0007669"/>
    <property type="project" value="UniProtKB-SubCell"/>
</dbReference>
<dbReference type="SUPFAM" id="SSF47384">
    <property type="entry name" value="Homodimeric domain of signal transducing histidine kinase"/>
    <property type="match status" value="1"/>
</dbReference>
<dbReference type="InterPro" id="IPR036097">
    <property type="entry name" value="HisK_dim/P_sf"/>
</dbReference>
<dbReference type="InterPro" id="IPR008207">
    <property type="entry name" value="Sig_transdc_His_kin_Hpt_dom"/>
</dbReference>
<dbReference type="EC" id="2.7.13.3" evidence="3"/>
<sequence>MNLLDQWFVDSASEGMQVFGQHEPALVLLSVLIAVVTSAMALQLAGVARVSQSRFHRQLAIATGAVALGGGVWSMHFIGMLAFQLCAAVRYDPLITLASVLPSLFASWVALSLLSLRRLSAFQLVGGGVLVGAGIGAMHYSGMAAMQMAPLLRYDPWMFALSILVAVVLAVLALWVRFGLREHFSKGQALSLAALVMGLAISGMHYTGMAAARFVGMEEFSQPRSVEGSFYLALAVAMATLALSMLVAAVNGLLRYRDLYRQMQGSQSRMAAVLDTAVDGIITIDERGQILAVNPSVERLFGWRSEELIGQNIRMLMPEPHRSQHDGYLSHFKESGEARIIGVGREVEGLHKDGRHLPLRLAIGRAELPGHVLYVGFVSDISQRKALEKAMRESEQQYRSLIGNIPGVAFRCLLDDDWSMLFISDAVAVLTGWPAKDFTERRKSIAELFHPDDRPRIAEEVLQAVNAGRSYAIEYRLYDRLGREHWIWESGSAVCDEAGEPRWIDGVLLDQTESKRRNAEYEGKVNAISKAMALIEFDLAGHILTINDNALQLFGYESASELLGQHHRLLCDPQYAASEEYAQFWAELRAGRFSRGEYRRFSKAGQEVWIQATYNPILDIDGQPFKVVKLATDLTPRRLMEQELRTARDRAEQAAAARSSFLANMSHEIRTPMNAVIGFTELLLDTSLDDAQRRHLRTVQQASRSLLGLLNDILDTAKLDRGAIELETLDFSLRELCEQVCDTHRLTAERKGLGLHLEYPETLGEHFKGDPLRVQQVLSNLLGNAVKFTEQGSVRLQVSGAPGAVRFTVHDTGIGIAADRLERIFDPFAQADASMSRRFGGTGLGTTISRQLVELMGGRILVESELGIGSRFIVDLPLPVGQGTVRVRERRQTPRLPPLRILAADDVEQNLELLVLNLQRLGHQLITVGDGAAAVEMFTREVFDLVLMDVQMPGTDGLEASRRIRAWEQARQSGPVPIIALTASVLERDRQEALDAGMNGFASKPLDMQALLAEMAGVLGLSSGPSVSVAAANKPKGLFDWTRGARLWGGPLQMAAAIARFLEEQAVAEPVRALLLAPDLADLETQAHRLRGVTANLGLVQLSHTAFSLEQAARAGAAERCAELVDAWHEAFEAVRLALPLQPEAQAAAMMVSADPQRVRQALDTLIAELERGSLDEAALSLLEQSVQSGGDEMRTVRQAIDDFEFEQALEHLQRIRQQLKQEIGE</sequence>
<dbReference type="SUPFAM" id="SSF55874">
    <property type="entry name" value="ATPase domain of HSP90 chaperone/DNA topoisomerase II/histidine kinase"/>
    <property type="match status" value="1"/>
</dbReference>
<keyword evidence="6" id="KW-0808">Transferase</keyword>
<dbReference type="CDD" id="cd00130">
    <property type="entry name" value="PAS"/>
    <property type="match status" value="3"/>
</dbReference>
<dbReference type="InterPro" id="IPR005330">
    <property type="entry name" value="MHYT_dom"/>
</dbReference>
<dbReference type="SUPFAM" id="SSF47226">
    <property type="entry name" value="Histidine-containing phosphotransfer domain, HPT domain"/>
    <property type="match status" value="1"/>
</dbReference>
<feature type="domain" description="PAS" evidence="23">
    <location>
        <begin position="394"/>
        <end position="468"/>
    </location>
</feature>
<dbReference type="InterPro" id="IPR003594">
    <property type="entry name" value="HATPase_dom"/>
</dbReference>